<name>A0A0P1B700_PLAHL</name>
<dbReference type="Proteomes" id="UP000054928">
    <property type="component" value="Unassembled WGS sequence"/>
</dbReference>
<dbReference type="EMBL" id="CCYD01003101">
    <property type="protein sequence ID" value="CEG50300.1"/>
    <property type="molecule type" value="Genomic_DNA"/>
</dbReference>
<dbReference type="RefSeq" id="XP_024586669.1">
    <property type="nucleotide sequence ID" value="XM_024721585.1"/>
</dbReference>
<sequence length="66" mass="7459">MRESMTCYRLTRAEPSTLEEAFTLALRKDYVVATSYACVLSAEARKSALELKDKSKRSFSNLLPLP</sequence>
<protein>
    <submittedName>
        <fullName evidence="1">Uncharacterized protein</fullName>
    </submittedName>
</protein>
<evidence type="ECO:0000313" key="2">
    <source>
        <dbReference type="Proteomes" id="UP000054928"/>
    </source>
</evidence>
<organism evidence="1 2">
    <name type="scientific">Plasmopara halstedii</name>
    <name type="common">Downy mildew of sunflower</name>
    <dbReference type="NCBI Taxonomy" id="4781"/>
    <lineage>
        <taxon>Eukaryota</taxon>
        <taxon>Sar</taxon>
        <taxon>Stramenopiles</taxon>
        <taxon>Oomycota</taxon>
        <taxon>Peronosporomycetes</taxon>
        <taxon>Peronosporales</taxon>
        <taxon>Peronosporaceae</taxon>
        <taxon>Plasmopara</taxon>
    </lineage>
</organism>
<reference evidence="2" key="1">
    <citation type="submission" date="2014-09" db="EMBL/GenBank/DDBJ databases">
        <authorList>
            <person name="Sharma Rahul"/>
            <person name="Thines Marco"/>
        </authorList>
    </citation>
    <scope>NUCLEOTIDE SEQUENCE [LARGE SCALE GENOMIC DNA]</scope>
</reference>
<dbReference type="GeneID" id="36403076"/>
<evidence type="ECO:0000313" key="1">
    <source>
        <dbReference type="EMBL" id="CEG50300.1"/>
    </source>
</evidence>
<keyword evidence="2" id="KW-1185">Reference proteome</keyword>
<dbReference type="OrthoDB" id="161351at2759"/>
<dbReference type="AlphaFoldDB" id="A0A0P1B700"/>
<accession>A0A0P1B700</accession>
<proteinExistence type="predicted"/>